<proteinExistence type="predicted"/>
<dbReference type="EMBL" id="PXXK01000525">
    <property type="protein sequence ID" value="RFN43628.1"/>
    <property type="molecule type" value="Genomic_DNA"/>
</dbReference>
<organism evidence="2 3">
    <name type="scientific">Fusarium flagelliforme</name>
    <dbReference type="NCBI Taxonomy" id="2675880"/>
    <lineage>
        <taxon>Eukaryota</taxon>
        <taxon>Fungi</taxon>
        <taxon>Dikarya</taxon>
        <taxon>Ascomycota</taxon>
        <taxon>Pezizomycotina</taxon>
        <taxon>Sordariomycetes</taxon>
        <taxon>Hypocreomycetidae</taxon>
        <taxon>Hypocreales</taxon>
        <taxon>Nectriaceae</taxon>
        <taxon>Fusarium</taxon>
        <taxon>Fusarium incarnatum-equiseti species complex</taxon>
    </lineage>
</organism>
<dbReference type="AlphaFoldDB" id="A0A395M6Z4"/>
<protein>
    <submittedName>
        <fullName evidence="2">Uncharacterized protein</fullName>
    </submittedName>
</protein>
<comment type="caution">
    <text evidence="2">The sequence shown here is derived from an EMBL/GenBank/DDBJ whole genome shotgun (WGS) entry which is preliminary data.</text>
</comment>
<feature type="region of interest" description="Disordered" evidence="1">
    <location>
        <begin position="103"/>
        <end position="169"/>
    </location>
</feature>
<reference evidence="2 3" key="1">
    <citation type="journal article" date="2018" name="PLoS Pathog.">
        <title>Evolution of structural diversity of trichothecenes, a family of toxins produced by plant pathogenic and entomopathogenic fungi.</title>
        <authorList>
            <person name="Proctor R.H."/>
            <person name="McCormick S.P."/>
            <person name="Kim H.S."/>
            <person name="Cardoza R.E."/>
            <person name="Stanley A.M."/>
            <person name="Lindo L."/>
            <person name="Kelly A."/>
            <person name="Brown D.W."/>
            <person name="Lee T."/>
            <person name="Vaughan M.M."/>
            <person name="Alexander N.J."/>
            <person name="Busman M."/>
            <person name="Gutierrez S."/>
        </authorList>
    </citation>
    <scope>NUCLEOTIDE SEQUENCE [LARGE SCALE GENOMIC DNA]</scope>
    <source>
        <strain evidence="2 3">NRRL 13405</strain>
    </source>
</reference>
<feature type="compositionally biased region" description="Polar residues" evidence="1">
    <location>
        <begin position="122"/>
        <end position="131"/>
    </location>
</feature>
<feature type="compositionally biased region" description="Basic and acidic residues" evidence="1">
    <location>
        <begin position="159"/>
        <end position="169"/>
    </location>
</feature>
<evidence type="ECO:0000313" key="3">
    <source>
        <dbReference type="Proteomes" id="UP000265631"/>
    </source>
</evidence>
<sequence length="213" mass="23346">MLFSHVPPKTMTIEQAHPCGVLYFIVSFAQLPLAPLSTPAGLVFTSPLPQRELHAKVKKSEHDDEKLQSFIDGPQEPFNRLQHQWTKENGAYLGPIWKALARVTTPGSSPQPTTSTPPSLAANGTRQTGTPRFNYAPVAEPSDQGAISATRPSLPTEEESFKQPVDEKGLQSENHVVTLARAVIDQILAYSQALVANKGLEFREEETRQVGKP</sequence>
<name>A0A395M6Z4_9HYPO</name>
<gene>
    <name evidence="2" type="ORF">FIE12Z_12131</name>
</gene>
<evidence type="ECO:0000313" key="2">
    <source>
        <dbReference type="EMBL" id="RFN43628.1"/>
    </source>
</evidence>
<feature type="compositionally biased region" description="Low complexity" evidence="1">
    <location>
        <begin position="104"/>
        <end position="119"/>
    </location>
</feature>
<accession>A0A395M6Z4</accession>
<dbReference type="Proteomes" id="UP000265631">
    <property type="component" value="Unassembled WGS sequence"/>
</dbReference>
<evidence type="ECO:0000256" key="1">
    <source>
        <dbReference type="SAM" id="MobiDB-lite"/>
    </source>
</evidence>
<keyword evidence="3" id="KW-1185">Reference proteome</keyword>